<keyword evidence="2" id="KW-1185">Reference proteome</keyword>
<dbReference type="Proteomes" id="UP001596328">
    <property type="component" value="Unassembled WGS sequence"/>
</dbReference>
<reference evidence="1 2" key="1">
    <citation type="journal article" date="2019" name="Int. J. Syst. Evol. Microbiol.">
        <title>The Global Catalogue of Microorganisms (GCM) 10K type strain sequencing project: providing services to taxonomists for standard genome sequencing and annotation.</title>
        <authorList>
            <consortium name="The Broad Institute Genomics Platform"/>
            <consortium name="The Broad Institute Genome Sequencing Center for Infectious Disease"/>
            <person name="Wu L."/>
            <person name="Ma J."/>
        </authorList>
    </citation>
    <scope>NUCLEOTIDE SEQUENCE [LARGE SCALE GENOMIC DNA]</scope>
    <source>
        <strain evidence="1 2">NBRC 111368</strain>
    </source>
</reference>
<comment type="caution">
    <text evidence="1">The sequence shown here is derived from an EMBL/GenBank/DDBJ whole genome shotgun (WGS) entry which is preliminary data.</text>
</comment>
<organism evidence="1 2">
    <name type="scientific">Halobium palmae</name>
    <dbReference type="NCBI Taxonomy" id="1776492"/>
    <lineage>
        <taxon>Archaea</taxon>
        <taxon>Methanobacteriati</taxon>
        <taxon>Methanobacteriota</taxon>
        <taxon>Stenosarchaea group</taxon>
        <taxon>Halobacteria</taxon>
        <taxon>Halobacteriales</taxon>
        <taxon>Haloferacaceae</taxon>
        <taxon>Halobium</taxon>
    </lineage>
</organism>
<evidence type="ECO:0000313" key="1">
    <source>
        <dbReference type="EMBL" id="MFC6723738.1"/>
    </source>
</evidence>
<protein>
    <submittedName>
        <fullName evidence="1">Uncharacterized protein</fullName>
    </submittedName>
</protein>
<gene>
    <name evidence="1" type="ORF">ACFQE1_04955</name>
</gene>
<dbReference type="AlphaFoldDB" id="A0ABD5RXJ6"/>
<accession>A0ABD5RXJ6</accession>
<name>A0ABD5RXJ6_9EURY</name>
<feature type="non-terminal residue" evidence="1">
    <location>
        <position position="1"/>
    </location>
</feature>
<proteinExistence type="predicted"/>
<evidence type="ECO:0000313" key="2">
    <source>
        <dbReference type="Proteomes" id="UP001596328"/>
    </source>
</evidence>
<dbReference type="EMBL" id="JBHSWU010000041">
    <property type="protein sequence ID" value="MFC6723738.1"/>
    <property type="molecule type" value="Genomic_DNA"/>
</dbReference>
<sequence length="244" mass="27054">GPGFRANQTIGRALGLAYKNVTRIHPGVKDMATVGSPFKYSLIAGENEDLNPWEPYHVTHGYEEDQSTITLSGPQSYLCWTPYKNDAQHVLEGMIYHMTPYMVGGSLRSTGGQEQERVQTVFTALNPYNAEELEEAGLSKQEVKEYIVENSHISRHKYSRGGVSEPLFNAVDDGKAPRLQLPQISDPEHIKIITVGGGGRFNVTIGKSIGGPVTKPIDLPDNWDELIEEYSVEPNWVAAGDYYE</sequence>